<dbReference type="Proteomes" id="UP001189429">
    <property type="component" value="Unassembled WGS sequence"/>
</dbReference>
<protein>
    <submittedName>
        <fullName evidence="1">Uncharacterized protein</fullName>
    </submittedName>
</protein>
<dbReference type="EMBL" id="CAUYUJ010000785">
    <property type="protein sequence ID" value="CAK0792558.1"/>
    <property type="molecule type" value="Genomic_DNA"/>
</dbReference>
<accession>A0ABN9PHV2</accession>
<comment type="caution">
    <text evidence="1">The sequence shown here is derived from an EMBL/GenBank/DDBJ whole genome shotgun (WGS) entry which is preliminary data.</text>
</comment>
<reference evidence="1" key="1">
    <citation type="submission" date="2023-10" db="EMBL/GenBank/DDBJ databases">
        <authorList>
            <person name="Chen Y."/>
            <person name="Shah S."/>
            <person name="Dougan E. K."/>
            <person name="Thang M."/>
            <person name="Chan C."/>
        </authorList>
    </citation>
    <scope>NUCLEOTIDE SEQUENCE [LARGE SCALE GENOMIC DNA]</scope>
</reference>
<name>A0ABN9PHV2_9DINO</name>
<organism evidence="1 2">
    <name type="scientific">Prorocentrum cordatum</name>
    <dbReference type="NCBI Taxonomy" id="2364126"/>
    <lineage>
        <taxon>Eukaryota</taxon>
        <taxon>Sar</taxon>
        <taxon>Alveolata</taxon>
        <taxon>Dinophyceae</taxon>
        <taxon>Prorocentrales</taxon>
        <taxon>Prorocentraceae</taxon>
        <taxon>Prorocentrum</taxon>
    </lineage>
</organism>
<evidence type="ECO:0000313" key="1">
    <source>
        <dbReference type="EMBL" id="CAK0792558.1"/>
    </source>
</evidence>
<evidence type="ECO:0000313" key="2">
    <source>
        <dbReference type="Proteomes" id="UP001189429"/>
    </source>
</evidence>
<proteinExistence type="predicted"/>
<sequence length="55" mass="5942">MEDRGDEGFGTALAQACVHARAVTRCMRHLQVCRSSMSSTRAPPLRASTRHSAIG</sequence>
<keyword evidence="2" id="KW-1185">Reference proteome</keyword>
<gene>
    <name evidence="1" type="ORF">PCOR1329_LOCUS3102</name>
</gene>